<dbReference type="NCBIfam" id="TIGR00208">
    <property type="entry name" value="fliS"/>
    <property type="match status" value="1"/>
</dbReference>
<evidence type="ECO:0000256" key="4">
    <source>
        <dbReference type="ARBA" id="ARBA00022795"/>
    </source>
</evidence>
<dbReference type="SUPFAM" id="SSF101116">
    <property type="entry name" value="Flagellar export chaperone FliS"/>
    <property type="match status" value="1"/>
</dbReference>
<comment type="similarity">
    <text evidence="2 6">Belongs to the FliS family.</text>
</comment>
<dbReference type="InterPro" id="IPR036584">
    <property type="entry name" value="FliS_sf"/>
</dbReference>
<dbReference type="CDD" id="cd16098">
    <property type="entry name" value="FliS"/>
    <property type="match status" value="1"/>
</dbReference>
<accession>A0A1M6PC86</accession>
<dbReference type="GO" id="GO:0005829">
    <property type="term" value="C:cytosol"/>
    <property type="evidence" value="ECO:0007669"/>
    <property type="project" value="UniProtKB-SubCell"/>
</dbReference>
<keyword evidence="4 6" id="KW-1005">Bacterial flagellum biogenesis</keyword>
<keyword evidence="7" id="KW-0282">Flagellum</keyword>
<keyword evidence="5" id="KW-0143">Chaperone</keyword>
<dbReference type="AlphaFoldDB" id="A0A1M6PC86"/>
<protein>
    <recommendedName>
        <fullName evidence="6">Flagellar secretion chaperone FliS</fullName>
    </recommendedName>
</protein>
<gene>
    <name evidence="7" type="ORF">SAMN02745227_01400</name>
</gene>
<comment type="subcellular location">
    <subcellularLocation>
        <location evidence="1 6">Cytoplasm</location>
        <location evidence="1 6">Cytosol</location>
    </subcellularLocation>
</comment>
<dbReference type="PANTHER" id="PTHR34773">
    <property type="entry name" value="FLAGELLAR SECRETION CHAPERONE FLIS"/>
    <property type="match status" value="1"/>
</dbReference>
<evidence type="ECO:0000256" key="5">
    <source>
        <dbReference type="ARBA" id="ARBA00023186"/>
    </source>
</evidence>
<evidence type="ECO:0000256" key="3">
    <source>
        <dbReference type="ARBA" id="ARBA00022490"/>
    </source>
</evidence>
<evidence type="ECO:0000313" key="7">
    <source>
        <dbReference type="EMBL" id="SHK05563.1"/>
    </source>
</evidence>
<sequence length="127" mass="14515">MLNNPYQQYRQTQIQTASPGELVLMLYNGAIKNINLALEHLGRGEKEEFRQKIDKALDIVTELMVNLKPEGGEITKNLSSLYDFVINRLITGSAKYDEKEIKEGLSIITGLRDTWKEMLEGTKKKLE</sequence>
<dbReference type="RefSeq" id="WP_072907426.1">
    <property type="nucleotide sequence ID" value="NZ_FRAI01000014.1"/>
</dbReference>
<evidence type="ECO:0000256" key="2">
    <source>
        <dbReference type="ARBA" id="ARBA00008787"/>
    </source>
</evidence>
<dbReference type="EMBL" id="FRAI01000014">
    <property type="protein sequence ID" value="SHK05563.1"/>
    <property type="molecule type" value="Genomic_DNA"/>
</dbReference>
<reference evidence="8" key="1">
    <citation type="submission" date="2016-11" db="EMBL/GenBank/DDBJ databases">
        <authorList>
            <person name="Varghese N."/>
            <person name="Submissions S."/>
        </authorList>
    </citation>
    <scope>NUCLEOTIDE SEQUENCE [LARGE SCALE GENOMIC DNA]</scope>
    <source>
        <strain evidence="8">DSM 14826</strain>
    </source>
</reference>
<dbReference type="Pfam" id="PF02561">
    <property type="entry name" value="FliS"/>
    <property type="match status" value="1"/>
</dbReference>
<name>A0A1M6PC86_9FIRM</name>
<dbReference type="InterPro" id="IPR003713">
    <property type="entry name" value="FliS"/>
</dbReference>
<dbReference type="STRING" id="1120989.SAMN02745227_01400"/>
<organism evidence="7 8">
    <name type="scientific">Anaerobranca californiensis DSM 14826</name>
    <dbReference type="NCBI Taxonomy" id="1120989"/>
    <lineage>
        <taxon>Bacteria</taxon>
        <taxon>Bacillati</taxon>
        <taxon>Bacillota</taxon>
        <taxon>Clostridia</taxon>
        <taxon>Eubacteriales</taxon>
        <taxon>Proteinivoracaceae</taxon>
        <taxon>Anaerobranca</taxon>
    </lineage>
</organism>
<dbReference type="PANTHER" id="PTHR34773:SF1">
    <property type="entry name" value="FLAGELLAR SECRETION CHAPERONE FLIS"/>
    <property type="match status" value="1"/>
</dbReference>
<dbReference type="Gene3D" id="1.20.120.340">
    <property type="entry name" value="Flagellar protein FliS"/>
    <property type="match status" value="1"/>
</dbReference>
<evidence type="ECO:0000313" key="8">
    <source>
        <dbReference type="Proteomes" id="UP000243547"/>
    </source>
</evidence>
<proteinExistence type="inferred from homology"/>
<evidence type="ECO:0000256" key="1">
    <source>
        <dbReference type="ARBA" id="ARBA00004514"/>
    </source>
</evidence>
<dbReference type="GO" id="GO:0071973">
    <property type="term" value="P:bacterial-type flagellum-dependent cell motility"/>
    <property type="evidence" value="ECO:0007669"/>
    <property type="project" value="TreeGrafter"/>
</dbReference>
<dbReference type="PIRSF" id="PIRSF039090">
    <property type="entry name" value="Flis"/>
    <property type="match status" value="1"/>
</dbReference>
<keyword evidence="7" id="KW-0966">Cell projection</keyword>
<dbReference type="GO" id="GO:0044780">
    <property type="term" value="P:bacterial-type flagellum assembly"/>
    <property type="evidence" value="ECO:0007669"/>
    <property type="project" value="InterPro"/>
</dbReference>
<keyword evidence="8" id="KW-1185">Reference proteome</keyword>
<dbReference type="OrthoDB" id="1524959at2"/>
<keyword evidence="3 6" id="KW-0963">Cytoplasm</keyword>
<dbReference type="Proteomes" id="UP000243547">
    <property type="component" value="Unassembled WGS sequence"/>
</dbReference>
<evidence type="ECO:0000256" key="6">
    <source>
        <dbReference type="PIRNR" id="PIRNR039090"/>
    </source>
</evidence>
<keyword evidence="7" id="KW-0969">Cilium</keyword>